<dbReference type="GO" id="GO:0009424">
    <property type="term" value="C:bacterial-type flagellum hook"/>
    <property type="evidence" value="ECO:0007669"/>
    <property type="project" value="UniProtKB-UniRule"/>
</dbReference>
<comment type="caution">
    <text evidence="8">The sequence shown here is derived from an EMBL/GenBank/DDBJ whole genome shotgun (WGS) entry which is preliminary data.</text>
</comment>
<dbReference type="GO" id="GO:0071973">
    <property type="term" value="P:bacterial-type flagellum-dependent cell motility"/>
    <property type="evidence" value="ECO:0007669"/>
    <property type="project" value="TreeGrafter"/>
</dbReference>
<keyword evidence="8" id="KW-0966">Cell projection</keyword>
<evidence type="ECO:0000259" key="6">
    <source>
        <dbReference type="Pfam" id="PF02465"/>
    </source>
</evidence>
<comment type="subunit">
    <text evidence="2 5">Homopentamer.</text>
</comment>
<evidence type="ECO:0000313" key="9">
    <source>
        <dbReference type="Proteomes" id="UP000035909"/>
    </source>
</evidence>
<evidence type="ECO:0000256" key="5">
    <source>
        <dbReference type="RuleBase" id="RU362066"/>
    </source>
</evidence>
<accession>A0A0J1HEG3</accession>
<dbReference type="OrthoDB" id="9810816at2"/>
<keyword evidence="4 5" id="KW-0975">Bacterial flagellum</keyword>
<comment type="function">
    <text evidence="5">Required for morphogenesis and for the elongation of the flagellar filament by facilitating polymerization of the flagellin monomers at the tip of growing filament. Forms a capping structure, which prevents flagellin subunits (transported through the central channel of the flagellum) from leaking out without polymerization at the distal end.</text>
</comment>
<evidence type="ECO:0000256" key="3">
    <source>
        <dbReference type="ARBA" id="ARBA00023054"/>
    </source>
</evidence>
<keyword evidence="5" id="KW-0964">Secreted</keyword>
<dbReference type="GO" id="GO:0005576">
    <property type="term" value="C:extracellular region"/>
    <property type="evidence" value="ECO:0007669"/>
    <property type="project" value="UniProtKB-SubCell"/>
</dbReference>
<dbReference type="PANTHER" id="PTHR30288">
    <property type="entry name" value="FLAGELLAR CAP/ASSEMBLY PROTEIN FLID"/>
    <property type="match status" value="1"/>
</dbReference>
<evidence type="ECO:0000259" key="7">
    <source>
        <dbReference type="Pfam" id="PF07195"/>
    </source>
</evidence>
<dbReference type="PANTHER" id="PTHR30288:SF0">
    <property type="entry name" value="FLAGELLAR HOOK-ASSOCIATED PROTEIN 2"/>
    <property type="match status" value="1"/>
</dbReference>
<reference evidence="8 9" key="1">
    <citation type="submission" date="2015-05" db="EMBL/GenBank/DDBJ databases">
        <title>Photobacterium galathea sp. nov.</title>
        <authorList>
            <person name="Machado H."/>
            <person name="Gram L."/>
        </authorList>
    </citation>
    <scope>NUCLEOTIDE SEQUENCE [LARGE SCALE GENOMIC DNA]</scope>
    <source>
        <strain evidence="8 9">DSM 22954</strain>
    </source>
</reference>
<dbReference type="InterPro" id="IPR010809">
    <property type="entry name" value="FliD_C"/>
</dbReference>
<feature type="domain" description="Flagellar hook-associated protein 2 C-terminal" evidence="7">
    <location>
        <begin position="227"/>
        <end position="439"/>
    </location>
</feature>
<keyword evidence="3" id="KW-0175">Coiled coil</keyword>
<dbReference type="InterPro" id="IPR040026">
    <property type="entry name" value="FliD"/>
</dbReference>
<comment type="subcellular location">
    <subcellularLocation>
        <location evidence="5">Secreted</location>
    </subcellularLocation>
    <subcellularLocation>
        <location evidence="5">Bacterial flagellum</location>
    </subcellularLocation>
</comment>
<feature type="domain" description="Flagellar hook-associated protein 2 N-terminal" evidence="6">
    <location>
        <begin position="2"/>
        <end position="100"/>
    </location>
</feature>
<dbReference type="PATRIC" id="fig|320778.3.peg.2197"/>
<sequence>MSSMDPISMATQFATLDVKPFQTRYQLQADKYQSQLKALGEVETALREFRTAVNKMNTATSGIITNAATLSEEGFFTASTNANALTGNYQIFVEQVATAHQMSTGMPAGITSTTEIPTTGTLDFTIDGETFSVDLSTVDNDGDGKATMAELATAINTNSNNKGVNATLVRADGETHFMLSSTETGVANTIQVSASGTGQAWFDDAFTNTTDISTPQDAVIWLGPQGSGLKLTNGSNTFSGVIDGVDITVNKAQSAGDTPISMGIAADSEATKEQLNTFIDAYNNLVSTIDRLTSTGSEDSKRGALAGDPTTRSIESQLNNVLRSQFEGKSLMEVGLSINREGKLELDEKRFTAAQQNNGAALEAMFNGDGNLFDSLDSAMEPYLKFSSGLFSSRKDAIKQNLSRIDTKQEALQRKYDMAYDRYLAQFTQMNQIMTQMNQTSGLFAM</sequence>
<keyword evidence="9" id="KW-1185">Reference proteome</keyword>
<dbReference type="InterPro" id="IPR010810">
    <property type="entry name" value="Flagellin_hook_IN_motif"/>
</dbReference>
<protein>
    <recommendedName>
        <fullName evidence="5">Flagellar hook-associated protein 2</fullName>
        <shortName evidence="5">HAP2</shortName>
    </recommendedName>
    <alternativeName>
        <fullName evidence="5">Flagellar cap protein</fullName>
    </alternativeName>
</protein>
<organism evidence="8 9">
    <name type="scientific">Photobacterium ganghwense</name>
    <dbReference type="NCBI Taxonomy" id="320778"/>
    <lineage>
        <taxon>Bacteria</taxon>
        <taxon>Pseudomonadati</taxon>
        <taxon>Pseudomonadota</taxon>
        <taxon>Gammaproteobacteria</taxon>
        <taxon>Vibrionales</taxon>
        <taxon>Vibrionaceae</taxon>
        <taxon>Photobacterium</taxon>
    </lineage>
</organism>
<name>A0A0J1HEG3_9GAMM</name>
<evidence type="ECO:0000313" key="8">
    <source>
        <dbReference type="EMBL" id="KLV10001.1"/>
    </source>
</evidence>
<evidence type="ECO:0000256" key="1">
    <source>
        <dbReference type="ARBA" id="ARBA00009764"/>
    </source>
</evidence>
<dbReference type="Proteomes" id="UP000035909">
    <property type="component" value="Unassembled WGS sequence"/>
</dbReference>
<evidence type="ECO:0000256" key="4">
    <source>
        <dbReference type="ARBA" id="ARBA00023143"/>
    </source>
</evidence>
<dbReference type="GO" id="GO:0007155">
    <property type="term" value="P:cell adhesion"/>
    <property type="evidence" value="ECO:0007669"/>
    <property type="project" value="InterPro"/>
</dbReference>
<dbReference type="Pfam" id="PF07195">
    <property type="entry name" value="FliD_C"/>
    <property type="match status" value="1"/>
</dbReference>
<comment type="similarity">
    <text evidence="1 5">Belongs to the FliD family.</text>
</comment>
<evidence type="ECO:0000256" key="2">
    <source>
        <dbReference type="ARBA" id="ARBA00011255"/>
    </source>
</evidence>
<dbReference type="GO" id="GO:0009421">
    <property type="term" value="C:bacterial-type flagellum filament cap"/>
    <property type="evidence" value="ECO:0007669"/>
    <property type="project" value="InterPro"/>
</dbReference>
<proteinExistence type="inferred from homology"/>
<dbReference type="AlphaFoldDB" id="A0A0J1HEG3"/>
<gene>
    <name evidence="8" type="ORF">ABT57_10080</name>
</gene>
<dbReference type="Pfam" id="PF07196">
    <property type="entry name" value="Flagellin_IN"/>
    <property type="match status" value="1"/>
</dbReference>
<dbReference type="STRING" id="320778.ABT57_10080"/>
<dbReference type="InterPro" id="IPR003481">
    <property type="entry name" value="FliD_N"/>
</dbReference>
<keyword evidence="8" id="KW-0969">Cilium</keyword>
<keyword evidence="8" id="KW-0282">Flagellum</keyword>
<dbReference type="Pfam" id="PF02465">
    <property type="entry name" value="FliD_N"/>
    <property type="match status" value="1"/>
</dbReference>
<dbReference type="RefSeq" id="WP_047885089.1">
    <property type="nucleotide sequence ID" value="NZ_LDOU01000007.1"/>
</dbReference>
<dbReference type="EMBL" id="LDOU01000007">
    <property type="protein sequence ID" value="KLV10001.1"/>
    <property type="molecule type" value="Genomic_DNA"/>
</dbReference>